<protein>
    <recommendedName>
        <fullName evidence="4">NF-kappa-B-activating protein C-terminal domain-containing protein</fullName>
    </recommendedName>
</protein>
<feature type="domain" description="NF-kappa-B-activating protein C-terminal" evidence="4">
    <location>
        <begin position="264"/>
        <end position="347"/>
    </location>
</feature>
<proteinExistence type="inferred from homology"/>
<evidence type="ECO:0000256" key="1">
    <source>
        <dbReference type="ARBA" id="ARBA00009313"/>
    </source>
</evidence>
<reference evidence="5 6" key="1">
    <citation type="submission" date="2019-12" db="EMBL/GenBank/DDBJ databases">
        <authorList>
            <person name="Alioto T."/>
            <person name="Alioto T."/>
            <person name="Gomez Garrido J."/>
        </authorList>
    </citation>
    <scope>NUCLEOTIDE SEQUENCE [LARGE SCALE GENOMIC DNA]</scope>
</reference>
<evidence type="ECO:0000256" key="3">
    <source>
        <dbReference type="SAM" id="Phobius"/>
    </source>
</evidence>
<keyword evidence="3" id="KW-1133">Transmembrane helix</keyword>
<dbReference type="AlphaFoldDB" id="A0A8S0S6V9"/>
<dbReference type="Gramene" id="OE9A069536T1">
    <property type="protein sequence ID" value="OE9A069536C1"/>
    <property type="gene ID" value="OE9A069536"/>
</dbReference>
<feature type="region of interest" description="Disordered" evidence="2">
    <location>
        <begin position="86"/>
        <end position="221"/>
    </location>
</feature>
<accession>A0A8S0S6V9</accession>
<evidence type="ECO:0000313" key="5">
    <source>
        <dbReference type="EMBL" id="CAA2987269.1"/>
    </source>
</evidence>
<name>A0A8S0S6V9_OLEEU</name>
<dbReference type="InterPro" id="IPR009269">
    <property type="entry name" value="NKAP_C"/>
</dbReference>
<dbReference type="PANTHER" id="PTHR13087:SF0">
    <property type="entry name" value="NFKB ACTIVATING PROTEIN LIKE"/>
    <property type="match status" value="1"/>
</dbReference>
<evidence type="ECO:0000256" key="2">
    <source>
        <dbReference type="SAM" id="MobiDB-lite"/>
    </source>
</evidence>
<sequence>MRNHRIHPIMAQAAAAAGVGLQATVVARLTTASIGTIALLLIILRTIDVVQGLVKSYSLTEEIETEYRRLKRQKLRKLLRNCIWNCTPSPPRDPNQSSDLEPEDEITRKVEEEKEGREDNKLKSGSKKLSSYSSESESESKPEDFESRSDDSLPRKKRKSRKLSSRHEGKVKGLGKRASSLKSQSRKKKKESENESSNADESNSDSEINEKNAKQKVDEAKVSNENNAELLKFKEMIESRKKLTLDNEPVIRPMPLPRAEGHVSYTGELMTGEGDAIAQYVQQGKRIPRRREVGLLAEEIYKFETIGYVMSGSRHQRMNAIRIRKRKPSAEDKRALAMFNYEEKKVMADLQRLVQRHIGQDSGASHDPFAGRAVRVMMLDSWSCLFCLFMSFFSLFWMM</sequence>
<gene>
    <name evidence="5" type="ORF">OLEA9_A069536</name>
</gene>
<comment type="caution">
    <text evidence="5">The sequence shown here is derived from an EMBL/GenBank/DDBJ whole genome shotgun (WGS) entry which is preliminary data.</text>
</comment>
<feature type="transmembrane region" description="Helical" evidence="3">
    <location>
        <begin position="379"/>
        <end position="398"/>
    </location>
</feature>
<dbReference type="GO" id="GO:0005634">
    <property type="term" value="C:nucleus"/>
    <property type="evidence" value="ECO:0007669"/>
    <property type="project" value="TreeGrafter"/>
</dbReference>
<dbReference type="Proteomes" id="UP000594638">
    <property type="component" value="Unassembled WGS sequence"/>
</dbReference>
<dbReference type="GO" id="GO:0010468">
    <property type="term" value="P:regulation of gene expression"/>
    <property type="evidence" value="ECO:0007669"/>
    <property type="project" value="TreeGrafter"/>
</dbReference>
<dbReference type="GO" id="GO:0003682">
    <property type="term" value="F:chromatin binding"/>
    <property type="evidence" value="ECO:0007669"/>
    <property type="project" value="InterPro"/>
</dbReference>
<feature type="compositionally biased region" description="Basic residues" evidence="2">
    <location>
        <begin position="155"/>
        <end position="164"/>
    </location>
</feature>
<evidence type="ECO:0000313" key="6">
    <source>
        <dbReference type="Proteomes" id="UP000594638"/>
    </source>
</evidence>
<feature type="compositionally biased region" description="Basic and acidic residues" evidence="2">
    <location>
        <begin position="138"/>
        <end position="154"/>
    </location>
</feature>
<dbReference type="PANTHER" id="PTHR13087">
    <property type="entry name" value="NF-KAPPA B ACTIVATING PROTEIN"/>
    <property type="match status" value="1"/>
</dbReference>
<dbReference type="Pfam" id="PF06047">
    <property type="entry name" value="Nkap_C"/>
    <property type="match status" value="1"/>
</dbReference>
<comment type="similarity">
    <text evidence="1">Belongs to the NKAP family.</text>
</comment>
<dbReference type="OrthoDB" id="273141at2759"/>
<evidence type="ECO:0000259" key="4">
    <source>
        <dbReference type="Pfam" id="PF06047"/>
    </source>
</evidence>
<feature type="compositionally biased region" description="Basic and acidic residues" evidence="2">
    <location>
        <begin position="105"/>
        <end position="122"/>
    </location>
</feature>
<organism evidence="5 6">
    <name type="scientific">Olea europaea subsp. europaea</name>
    <dbReference type="NCBI Taxonomy" id="158383"/>
    <lineage>
        <taxon>Eukaryota</taxon>
        <taxon>Viridiplantae</taxon>
        <taxon>Streptophyta</taxon>
        <taxon>Embryophyta</taxon>
        <taxon>Tracheophyta</taxon>
        <taxon>Spermatophyta</taxon>
        <taxon>Magnoliopsida</taxon>
        <taxon>eudicotyledons</taxon>
        <taxon>Gunneridae</taxon>
        <taxon>Pentapetalae</taxon>
        <taxon>asterids</taxon>
        <taxon>lamiids</taxon>
        <taxon>Lamiales</taxon>
        <taxon>Oleaceae</taxon>
        <taxon>Oleeae</taxon>
        <taxon>Olea</taxon>
    </lineage>
</organism>
<dbReference type="EMBL" id="CACTIH010003911">
    <property type="protein sequence ID" value="CAA2987269.1"/>
    <property type="molecule type" value="Genomic_DNA"/>
</dbReference>
<dbReference type="InterPro" id="IPR040466">
    <property type="entry name" value="NKAP"/>
</dbReference>
<keyword evidence="3" id="KW-0812">Transmembrane</keyword>
<keyword evidence="6" id="KW-1185">Reference proteome</keyword>
<keyword evidence="3" id="KW-0472">Membrane</keyword>
<feature type="compositionally biased region" description="Basic and acidic residues" evidence="2">
    <location>
        <begin position="208"/>
        <end position="221"/>
    </location>
</feature>